<reference evidence="2 3" key="1">
    <citation type="submission" date="2014-04" db="EMBL/GenBank/DDBJ databases">
        <authorList>
            <consortium name="DOE Joint Genome Institute"/>
            <person name="Kuo A."/>
            <person name="Gay G."/>
            <person name="Dore J."/>
            <person name="Kohler A."/>
            <person name="Nagy L.G."/>
            <person name="Floudas D."/>
            <person name="Copeland A."/>
            <person name="Barry K.W."/>
            <person name="Cichocki N."/>
            <person name="Veneault-Fourrey C."/>
            <person name="LaButti K."/>
            <person name="Lindquist E.A."/>
            <person name="Lipzen A."/>
            <person name="Lundell T."/>
            <person name="Morin E."/>
            <person name="Murat C."/>
            <person name="Sun H."/>
            <person name="Tunlid A."/>
            <person name="Henrissat B."/>
            <person name="Grigoriev I.V."/>
            <person name="Hibbett D.S."/>
            <person name="Martin F."/>
            <person name="Nordberg H.P."/>
            <person name="Cantor M.N."/>
            <person name="Hua S.X."/>
        </authorList>
    </citation>
    <scope>NUCLEOTIDE SEQUENCE [LARGE SCALE GENOMIC DNA]</scope>
    <source>
        <strain evidence="3">h7</strain>
    </source>
</reference>
<name>A0A0C3CAW0_HEBCY</name>
<feature type="transmembrane region" description="Helical" evidence="1">
    <location>
        <begin position="12"/>
        <end position="30"/>
    </location>
</feature>
<dbReference type="OrthoDB" id="10621296at2759"/>
<gene>
    <name evidence="2" type="ORF">M413DRAFT_298443</name>
</gene>
<proteinExistence type="predicted"/>
<dbReference type="EMBL" id="KN831771">
    <property type="protein sequence ID" value="KIM45950.1"/>
    <property type="molecule type" value="Genomic_DNA"/>
</dbReference>
<organism evidence="2 3">
    <name type="scientific">Hebeloma cylindrosporum</name>
    <dbReference type="NCBI Taxonomy" id="76867"/>
    <lineage>
        <taxon>Eukaryota</taxon>
        <taxon>Fungi</taxon>
        <taxon>Dikarya</taxon>
        <taxon>Basidiomycota</taxon>
        <taxon>Agaricomycotina</taxon>
        <taxon>Agaricomycetes</taxon>
        <taxon>Agaricomycetidae</taxon>
        <taxon>Agaricales</taxon>
        <taxon>Agaricineae</taxon>
        <taxon>Hymenogastraceae</taxon>
        <taxon>Hebeloma</taxon>
    </lineage>
</organism>
<evidence type="ECO:0000256" key="1">
    <source>
        <dbReference type="SAM" id="Phobius"/>
    </source>
</evidence>
<dbReference type="Proteomes" id="UP000053424">
    <property type="component" value="Unassembled WGS sequence"/>
</dbReference>
<sequence length="136" mass="15505">MVHDLISELWNYICNLTIFLASAIILFYYFHKLAGKDCKDVRPTSEAILTTEKTPDSRDLTSIAVDNNISILSNVSGDESFLMVSSLSLEMDADDDVRLNTNFDRLKAQSWRTIQTLTQNRRRLILKTAQGSERTE</sequence>
<dbReference type="AlphaFoldDB" id="A0A0C3CAW0"/>
<accession>A0A0C3CAW0</accession>
<dbReference type="HOGENOM" id="CLU_1875692_0_0_1"/>
<protein>
    <submittedName>
        <fullName evidence="2">Uncharacterized protein</fullName>
    </submittedName>
</protein>
<evidence type="ECO:0000313" key="3">
    <source>
        <dbReference type="Proteomes" id="UP000053424"/>
    </source>
</evidence>
<keyword evidence="1" id="KW-0472">Membrane</keyword>
<keyword evidence="3" id="KW-1185">Reference proteome</keyword>
<keyword evidence="1" id="KW-0812">Transmembrane</keyword>
<keyword evidence="1" id="KW-1133">Transmembrane helix</keyword>
<reference evidence="3" key="2">
    <citation type="submission" date="2015-01" db="EMBL/GenBank/DDBJ databases">
        <title>Evolutionary Origins and Diversification of the Mycorrhizal Mutualists.</title>
        <authorList>
            <consortium name="DOE Joint Genome Institute"/>
            <consortium name="Mycorrhizal Genomics Consortium"/>
            <person name="Kohler A."/>
            <person name="Kuo A."/>
            <person name="Nagy L.G."/>
            <person name="Floudas D."/>
            <person name="Copeland A."/>
            <person name="Barry K.W."/>
            <person name="Cichocki N."/>
            <person name="Veneault-Fourrey C."/>
            <person name="LaButti K."/>
            <person name="Lindquist E.A."/>
            <person name="Lipzen A."/>
            <person name="Lundell T."/>
            <person name="Morin E."/>
            <person name="Murat C."/>
            <person name="Riley R."/>
            <person name="Ohm R."/>
            <person name="Sun H."/>
            <person name="Tunlid A."/>
            <person name="Henrissat B."/>
            <person name="Grigoriev I.V."/>
            <person name="Hibbett D.S."/>
            <person name="Martin F."/>
        </authorList>
    </citation>
    <scope>NUCLEOTIDE SEQUENCE [LARGE SCALE GENOMIC DNA]</scope>
    <source>
        <strain evidence="3">h7</strain>
    </source>
</reference>
<evidence type="ECO:0000313" key="2">
    <source>
        <dbReference type="EMBL" id="KIM45950.1"/>
    </source>
</evidence>